<evidence type="ECO:0000313" key="1">
    <source>
        <dbReference type="EMBL" id="JAP20543.1"/>
    </source>
</evidence>
<organism evidence="1">
    <name type="scientific">Solanum chacoense</name>
    <name type="common">Chaco potato</name>
    <dbReference type="NCBI Taxonomy" id="4108"/>
    <lineage>
        <taxon>Eukaryota</taxon>
        <taxon>Viridiplantae</taxon>
        <taxon>Streptophyta</taxon>
        <taxon>Embryophyta</taxon>
        <taxon>Tracheophyta</taxon>
        <taxon>Spermatophyta</taxon>
        <taxon>Magnoliopsida</taxon>
        <taxon>eudicotyledons</taxon>
        <taxon>Gunneridae</taxon>
        <taxon>Pentapetalae</taxon>
        <taxon>asterids</taxon>
        <taxon>lamiids</taxon>
        <taxon>Solanales</taxon>
        <taxon>Solanaceae</taxon>
        <taxon>Solanoideae</taxon>
        <taxon>Solaneae</taxon>
        <taxon>Solanum</taxon>
    </lineage>
</organism>
<reference evidence="1" key="1">
    <citation type="submission" date="2015-12" db="EMBL/GenBank/DDBJ databases">
        <title>Gene expression during late stages of embryo sac development: a critical building block for successful pollen-pistil interactions.</title>
        <authorList>
            <person name="Liu Y."/>
            <person name="Joly V."/>
            <person name="Sabar M."/>
            <person name="Matton D.P."/>
        </authorList>
    </citation>
    <scope>NUCLEOTIDE SEQUENCE</scope>
</reference>
<dbReference type="EMBL" id="GEDG01018730">
    <property type="protein sequence ID" value="JAP20543.1"/>
    <property type="molecule type" value="Transcribed_RNA"/>
</dbReference>
<accession>A0A0V0HJM0</accession>
<sequence length="65" mass="7761">MRTMVCVEQSCQFSVEGIQWIFRFSKLSFMSANGRCGCSCNWTRRRKRSERKLAILLPLPRRFRT</sequence>
<name>A0A0V0HJM0_SOLCH</name>
<proteinExistence type="predicted"/>
<dbReference type="AlphaFoldDB" id="A0A0V0HJM0"/>
<protein>
    <submittedName>
        <fullName evidence="1">Putative ovule protein</fullName>
    </submittedName>
</protein>